<comment type="cofactor">
    <cofactor evidence="2">
        <name>Mn(2+)</name>
        <dbReference type="ChEBI" id="CHEBI:29035"/>
    </cofactor>
</comment>
<dbReference type="InterPro" id="IPR005995">
    <property type="entry name" value="Pgm_bpd_ind"/>
</dbReference>
<evidence type="ECO:0000256" key="5">
    <source>
        <dbReference type="ARBA" id="ARBA00012026"/>
    </source>
</evidence>
<keyword evidence="6" id="KW-0479">Metal-binding</keyword>
<feature type="compositionally biased region" description="Basic and acidic residues" evidence="10">
    <location>
        <begin position="109"/>
        <end position="121"/>
    </location>
</feature>
<feature type="region of interest" description="Disordered" evidence="10">
    <location>
        <begin position="33"/>
        <end position="121"/>
    </location>
</feature>
<dbReference type="Gene3D" id="3.40.1450.10">
    <property type="entry name" value="BPG-independent phosphoglycerate mutase, domain B"/>
    <property type="match status" value="1"/>
</dbReference>
<dbReference type="Pfam" id="PF06415">
    <property type="entry name" value="iPGM_N"/>
    <property type="match status" value="1"/>
</dbReference>
<dbReference type="InterPro" id="IPR011258">
    <property type="entry name" value="BPG-indep_PGM_N"/>
</dbReference>
<keyword evidence="9" id="KW-0413">Isomerase</keyword>
<evidence type="ECO:0000259" key="11">
    <source>
        <dbReference type="Pfam" id="PF01676"/>
    </source>
</evidence>
<organism evidence="13 14">
    <name type="scientific">Volvox africanus</name>
    <dbReference type="NCBI Taxonomy" id="51714"/>
    <lineage>
        <taxon>Eukaryota</taxon>
        <taxon>Viridiplantae</taxon>
        <taxon>Chlorophyta</taxon>
        <taxon>core chlorophytes</taxon>
        <taxon>Chlorophyceae</taxon>
        <taxon>CS clade</taxon>
        <taxon>Chlamydomonadales</taxon>
        <taxon>Volvocaceae</taxon>
        <taxon>Volvox</taxon>
    </lineage>
</organism>
<dbReference type="EMBL" id="BSDZ01000094">
    <property type="protein sequence ID" value="GLI70278.1"/>
    <property type="molecule type" value="Genomic_DNA"/>
</dbReference>
<evidence type="ECO:0000256" key="6">
    <source>
        <dbReference type="ARBA" id="ARBA00022723"/>
    </source>
</evidence>
<comment type="catalytic activity">
    <reaction evidence="1">
        <text>(2R)-2-phosphoglycerate = (2R)-3-phosphoglycerate</text>
        <dbReference type="Rhea" id="RHEA:15901"/>
        <dbReference type="ChEBI" id="CHEBI:58272"/>
        <dbReference type="ChEBI" id="CHEBI:58289"/>
        <dbReference type="EC" id="5.4.2.12"/>
    </reaction>
</comment>
<comment type="similarity">
    <text evidence="4">Belongs to the BPG-independent phosphoglycerate mutase family.</text>
</comment>
<feature type="domain" description="BPG-independent PGAM N-terminal" evidence="12">
    <location>
        <begin position="219"/>
        <end position="442"/>
    </location>
</feature>
<evidence type="ECO:0000313" key="14">
    <source>
        <dbReference type="Proteomes" id="UP001165090"/>
    </source>
</evidence>
<proteinExistence type="inferred from homology"/>
<dbReference type="Pfam" id="PF01676">
    <property type="entry name" value="Metalloenzyme"/>
    <property type="match status" value="1"/>
</dbReference>
<reference evidence="13 14" key="1">
    <citation type="journal article" date="2023" name="IScience">
        <title>Expanded male sex-determining region conserved during the evolution of homothallism in the green alga Volvox.</title>
        <authorList>
            <person name="Yamamoto K."/>
            <person name="Matsuzaki R."/>
            <person name="Mahakham W."/>
            <person name="Heman W."/>
            <person name="Sekimoto H."/>
            <person name="Kawachi M."/>
            <person name="Minakuchi Y."/>
            <person name="Toyoda A."/>
            <person name="Nozaki H."/>
        </authorList>
    </citation>
    <scope>NUCLEOTIDE SEQUENCE [LARGE SCALE GENOMIC DNA]</scope>
    <source>
        <strain evidence="13 14">NIES-4468</strain>
    </source>
</reference>
<dbReference type="EC" id="5.4.2.12" evidence="5"/>
<evidence type="ECO:0000259" key="12">
    <source>
        <dbReference type="Pfam" id="PF06415"/>
    </source>
</evidence>
<sequence length="677" mass="72895">SAVSRRFCAELVLSAEQRYIACPITQETRARTMGKGMGGVLSKKKKADDTAAPPPKDKEEPEPKAAAEPAAAVEAAPPVEPAKPAAPAESTAPGAVAEPASDSIPESTAVKEDGPESKKMSFDYTLQPHSTIPGPEGPLMVCILDGFGENEFKDEYNAVHVASTPTIDALRAVPNRFRTIKAHGTAVGLPSDADMGNSEVGHNALGSGQVVDQGARLVDIALETGKMFEGEGWKLISQAFPKHTVHFIGLLSDGGVHSRADQLFGCLRGAASRGAQRIRCHILTDGRDVPDGSSVKYVAELEAVLTELREKGCDARIASGGGRMKVTMDRYEADWSMVKRGWDAHVLGKAPHTFTDAKTAITTLRGTEDDPVSDQYLDAFVIVDEAGAPVGAIEDGDAVVLFNFRADRMVEISKAFEYQDFTTFDRERYPVGLRFVGMMQYDGDLKLPANYLVPPPEILHVSGEFLVKNGITTFACSETQKFGHVTFFWNGNRSGYLDAKLEQYLEIPSDKVEFNKTPDMKAREITAASKEAILSGKYKVVRVNFANPDMVGHTGDLAATIRAVETVDACVKELLETVDQVNGRWIVTSDHGNADDMVQRDKKGKPIKGEDGKLLPLTSHTLAPVPFFIGGKGLPDGVVLRDDVPDAGLANVASTTLNLLGYEAPSIYKPTMVHISA</sequence>
<dbReference type="PANTHER" id="PTHR31637:SF0">
    <property type="entry name" value="2,3-BISPHOSPHOGLYCERATE-INDEPENDENT PHOSPHOGLYCERATE MUTASE"/>
    <property type="match status" value="1"/>
</dbReference>
<comment type="caution">
    <text evidence="13">The sequence shown here is derived from an EMBL/GenBank/DDBJ whole genome shotgun (WGS) entry which is preliminary data.</text>
</comment>
<protein>
    <recommendedName>
        <fullName evidence="5">phosphoglycerate mutase (2,3-diphosphoglycerate-independent)</fullName>
        <ecNumber evidence="5">5.4.2.12</ecNumber>
    </recommendedName>
</protein>
<keyword evidence="8" id="KW-0464">Manganese</keyword>
<evidence type="ECO:0000256" key="3">
    <source>
        <dbReference type="ARBA" id="ARBA00004798"/>
    </source>
</evidence>
<evidence type="ECO:0000256" key="10">
    <source>
        <dbReference type="SAM" id="MobiDB-lite"/>
    </source>
</evidence>
<evidence type="ECO:0000313" key="13">
    <source>
        <dbReference type="EMBL" id="GLI70278.1"/>
    </source>
</evidence>
<keyword evidence="7" id="KW-0324">Glycolysis</keyword>
<name>A0ABQ5SJW4_9CHLO</name>
<feature type="compositionally biased region" description="Basic and acidic residues" evidence="10">
    <location>
        <begin position="55"/>
        <end position="65"/>
    </location>
</feature>
<dbReference type="NCBIfam" id="TIGR01307">
    <property type="entry name" value="pgm_bpd_ind"/>
    <property type="match status" value="1"/>
</dbReference>
<gene>
    <name evidence="13" type="ORF">VaNZ11_015211</name>
</gene>
<keyword evidence="14" id="KW-1185">Reference proteome</keyword>
<dbReference type="CDD" id="cd16010">
    <property type="entry name" value="iPGM"/>
    <property type="match status" value="1"/>
</dbReference>
<accession>A0ABQ5SJW4</accession>
<evidence type="ECO:0000256" key="1">
    <source>
        <dbReference type="ARBA" id="ARBA00000370"/>
    </source>
</evidence>
<evidence type="ECO:0000256" key="8">
    <source>
        <dbReference type="ARBA" id="ARBA00023211"/>
    </source>
</evidence>
<evidence type="ECO:0000256" key="4">
    <source>
        <dbReference type="ARBA" id="ARBA00008819"/>
    </source>
</evidence>
<dbReference type="InterPro" id="IPR036646">
    <property type="entry name" value="PGAM_B_sf"/>
</dbReference>
<feature type="non-terminal residue" evidence="13">
    <location>
        <position position="1"/>
    </location>
</feature>
<comment type="pathway">
    <text evidence="3">Carbohydrate degradation; glycolysis; pyruvate from D-glyceraldehyde 3-phosphate: step 3/5.</text>
</comment>
<evidence type="ECO:0000256" key="9">
    <source>
        <dbReference type="ARBA" id="ARBA00023235"/>
    </source>
</evidence>
<dbReference type="SUPFAM" id="SSF64158">
    <property type="entry name" value="2,3-Bisphosphoglycerate-independent phosphoglycerate mutase, substrate-binding domain"/>
    <property type="match status" value="1"/>
</dbReference>
<evidence type="ECO:0000256" key="2">
    <source>
        <dbReference type="ARBA" id="ARBA00001936"/>
    </source>
</evidence>
<dbReference type="InterPro" id="IPR017850">
    <property type="entry name" value="Alkaline_phosphatase_core_sf"/>
</dbReference>
<dbReference type="SUPFAM" id="SSF53649">
    <property type="entry name" value="Alkaline phosphatase-like"/>
    <property type="match status" value="1"/>
</dbReference>
<feature type="domain" description="Metalloenzyme" evidence="11">
    <location>
        <begin position="139"/>
        <end position="663"/>
    </location>
</feature>
<feature type="compositionally biased region" description="Low complexity" evidence="10">
    <location>
        <begin position="66"/>
        <end position="89"/>
    </location>
</feature>
<evidence type="ECO:0000256" key="7">
    <source>
        <dbReference type="ARBA" id="ARBA00023152"/>
    </source>
</evidence>
<dbReference type="Gene3D" id="3.40.720.10">
    <property type="entry name" value="Alkaline Phosphatase, subunit A"/>
    <property type="match status" value="1"/>
</dbReference>
<dbReference type="InterPro" id="IPR006124">
    <property type="entry name" value="Metalloenzyme"/>
</dbReference>
<dbReference type="PANTHER" id="PTHR31637">
    <property type="entry name" value="2,3-BISPHOSPHOGLYCERATE-INDEPENDENT PHOSPHOGLYCERATE MUTASE"/>
    <property type="match status" value="1"/>
</dbReference>
<dbReference type="Proteomes" id="UP001165090">
    <property type="component" value="Unassembled WGS sequence"/>
</dbReference>